<comment type="caution">
    <text evidence="2">The sequence shown here is derived from an EMBL/GenBank/DDBJ whole genome shotgun (WGS) entry which is preliminary data.</text>
</comment>
<evidence type="ECO:0000256" key="1">
    <source>
        <dbReference type="SAM" id="Phobius"/>
    </source>
</evidence>
<protein>
    <submittedName>
        <fullName evidence="2">Uncharacterized protein</fullName>
    </submittedName>
</protein>
<feature type="transmembrane region" description="Helical" evidence="1">
    <location>
        <begin position="184"/>
        <end position="208"/>
    </location>
</feature>
<keyword evidence="3" id="KW-1185">Reference proteome</keyword>
<name>A0AAD9QLT4_ACRCE</name>
<reference evidence="2" key="1">
    <citation type="journal article" date="2023" name="G3 (Bethesda)">
        <title>Whole genome assembly and annotation of the endangered Caribbean coral Acropora cervicornis.</title>
        <authorList>
            <person name="Selwyn J.D."/>
            <person name="Vollmer S.V."/>
        </authorList>
    </citation>
    <scope>NUCLEOTIDE SEQUENCE</scope>
    <source>
        <strain evidence="2">K2</strain>
    </source>
</reference>
<dbReference type="AlphaFoldDB" id="A0AAD9QLT4"/>
<dbReference type="EMBL" id="JARQWQ010000024">
    <property type="protein sequence ID" value="KAK2563683.1"/>
    <property type="molecule type" value="Genomic_DNA"/>
</dbReference>
<feature type="transmembrane region" description="Helical" evidence="1">
    <location>
        <begin position="32"/>
        <end position="54"/>
    </location>
</feature>
<feature type="transmembrane region" description="Helical" evidence="1">
    <location>
        <begin position="228"/>
        <end position="247"/>
    </location>
</feature>
<evidence type="ECO:0000313" key="3">
    <source>
        <dbReference type="Proteomes" id="UP001249851"/>
    </source>
</evidence>
<feature type="transmembrane region" description="Helical" evidence="1">
    <location>
        <begin position="122"/>
        <end position="141"/>
    </location>
</feature>
<keyword evidence="1" id="KW-1133">Transmembrane helix</keyword>
<proteinExistence type="predicted"/>
<accession>A0AAD9QLT4</accession>
<organism evidence="2 3">
    <name type="scientific">Acropora cervicornis</name>
    <name type="common">Staghorn coral</name>
    <dbReference type="NCBI Taxonomy" id="6130"/>
    <lineage>
        <taxon>Eukaryota</taxon>
        <taxon>Metazoa</taxon>
        <taxon>Cnidaria</taxon>
        <taxon>Anthozoa</taxon>
        <taxon>Hexacorallia</taxon>
        <taxon>Scleractinia</taxon>
        <taxon>Astrocoeniina</taxon>
        <taxon>Acroporidae</taxon>
        <taxon>Acropora</taxon>
    </lineage>
</organism>
<dbReference type="Proteomes" id="UP001249851">
    <property type="component" value="Unassembled WGS sequence"/>
</dbReference>
<gene>
    <name evidence="2" type="ORF">P5673_012661</name>
</gene>
<keyword evidence="1" id="KW-0472">Membrane</keyword>
<keyword evidence="1" id="KW-0812">Transmembrane</keyword>
<sequence length="271" mass="31434">MLESEGATPCNKSRDVVETFDDSSAKYDFTTFLTTVYFIFLFWRFASIALYSVYATDCFLRAKLATLRCENFTRFPDPTKFEIAWQTTSAINSFIAIAILFKLPEFPGLQVVSTRLFRLARFWSFFFQLIVVLTYNVILIFHEHLFESAVIEVGFIFDEIAIWMVVCLWNFVPAPNNKSFDRCSGLVIAYYWTLVVFFLENFFLFLLMTSQAALDVTGIHEFESRSKGLQALGIVLNATEATFYFAVMKFMWNKLFECNPEAEDLLKKDTI</sequence>
<reference evidence="2" key="2">
    <citation type="journal article" date="2023" name="Science">
        <title>Genomic signatures of disease resistance in endangered staghorn corals.</title>
        <authorList>
            <person name="Vollmer S.V."/>
            <person name="Selwyn J.D."/>
            <person name="Despard B.A."/>
            <person name="Roesel C.L."/>
        </authorList>
    </citation>
    <scope>NUCLEOTIDE SEQUENCE</scope>
    <source>
        <strain evidence="2">K2</strain>
    </source>
</reference>
<evidence type="ECO:0000313" key="2">
    <source>
        <dbReference type="EMBL" id="KAK2563683.1"/>
    </source>
</evidence>
<feature type="transmembrane region" description="Helical" evidence="1">
    <location>
        <begin position="153"/>
        <end position="172"/>
    </location>
</feature>